<gene>
    <name evidence="1" type="ORF">RFI_29579</name>
</gene>
<dbReference type="AlphaFoldDB" id="X6M450"/>
<evidence type="ECO:0000313" key="1">
    <source>
        <dbReference type="EMBL" id="ETO07810.1"/>
    </source>
</evidence>
<proteinExistence type="predicted"/>
<evidence type="ECO:0000313" key="2">
    <source>
        <dbReference type="Proteomes" id="UP000023152"/>
    </source>
</evidence>
<sequence length="170" mass="20321">MPKTNLYFFQNAHIYWTPDLVQLIQLALDTNKLPWIYEIKVVNEKTVANALKDYVRVRSNDLKGLTYRNSWKELEKENYGKQRKCVIELIFDTFSFSKKNVNKCICDFLIRKKIHLYCERSIKGYFFSSKKVSELNDKDVVFKNKKRILMHEILCDTYKTNNEFTTATLH</sequence>
<name>X6M450_RETFI</name>
<organism evidence="1 2">
    <name type="scientific">Reticulomyxa filosa</name>
    <dbReference type="NCBI Taxonomy" id="46433"/>
    <lineage>
        <taxon>Eukaryota</taxon>
        <taxon>Sar</taxon>
        <taxon>Rhizaria</taxon>
        <taxon>Retaria</taxon>
        <taxon>Foraminifera</taxon>
        <taxon>Monothalamids</taxon>
        <taxon>Reticulomyxidae</taxon>
        <taxon>Reticulomyxa</taxon>
    </lineage>
</organism>
<accession>X6M450</accession>
<comment type="caution">
    <text evidence="1">The sequence shown here is derived from an EMBL/GenBank/DDBJ whole genome shotgun (WGS) entry which is preliminary data.</text>
</comment>
<reference evidence="1 2" key="1">
    <citation type="journal article" date="2013" name="Curr. Biol.">
        <title>The Genome of the Foraminiferan Reticulomyxa filosa.</title>
        <authorList>
            <person name="Glockner G."/>
            <person name="Hulsmann N."/>
            <person name="Schleicher M."/>
            <person name="Noegel A.A."/>
            <person name="Eichinger L."/>
            <person name="Gallinger C."/>
            <person name="Pawlowski J."/>
            <person name="Sierra R."/>
            <person name="Euteneuer U."/>
            <person name="Pillet L."/>
            <person name="Moustafa A."/>
            <person name="Platzer M."/>
            <person name="Groth M."/>
            <person name="Szafranski K."/>
            <person name="Schliwa M."/>
        </authorList>
    </citation>
    <scope>NUCLEOTIDE SEQUENCE [LARGE SCALE GENOMIC DNA]</scope>
</reference>
<keyword evidence="2" id="KW-1185">Reference proteome</keyword>
<dbReference type="EMBL" id="ASPP01025707">
    <property type="protein sequence ID" value="ETO07810.1"/>
    <property type="molecule type" value="Genomic_DNA"/>
</dbReference>
<dbReference type="Proteomes" id="UP000023152">
    <property type="component" value="Unassembled WGS sequence"/>
</dbReference>
<protein>
    <submittedName>
        <fullName evidence="1">Uncharacterized protein</fullName>
    </submittedName>
</protein>